<sequence length="500" mass="58224">MDLLLTWNLLMMSTPNAESLLTLELQISNANYKHLDWITVRRDDDKFQNRRDLPRDIPLDSVVVLRYEKRSKSENKGKVPTEMELVLEQTQQGTSYEVSVSAEGVEELKRKVKIKGEKKEALLTLRQKPDSILQAGNPVKEILLKLNLHDHRILKDGGFIKPSSSPWGAPVLFVKKKDGSFWMCIDYHELNKLIVKNRYPLPRIDDLFDQLQGSTVYSMIDLRFGYHQLRVCEEDIPKMAFRTRYGHYEFQKEELYAKFSKCDFWLPRVQFLGHVIDSEGIQVDPPLRLSQYKDCIDQTPTDNHQFLRTFPINYRAPILPLPEGSENFMVYCAASHKGLGTVLMQREKARKEENDKAEDLCGMIKKLESRSNEMSCLKNRSWIPCFGDLRALIMHESHKLKYSIHPGSDKMYHDLNKLYWWSNMKAEIATYVSWDRQLPLVEFLYNNSYHTSIKTAPFEALYGHKCQSPICWAEVGDGHLTGLEIVHETTEKIIQIKSYI</sequence>
<dbReference type="InterPro" id="IPR043128">
    <property type="entry name" value="Rev_trsase/Diguanyl_cyclase"/>
</dbReference>
<dbReference type="InterPro" id="IPR043502">
    <property type="entry name" value="DNA/RNA_pol_sf"/>
</dbReference>
<evidence type="ECO:0000259" key="1">
    <source>
        <dbReference type="Pfam" id="PF00078"/>
    </source>
</evidence>
<gene>
    <name evidence="3" type="ORF">Tco_0978537</name>
</gene>
<feature type="domain" description="Reverse transcriptase" evidence="1">
    <location>
        <begin position="174"/>
        <end position="244"/>
    </location>
</feature>
<dbReference type="EMBL" id="BQNB010016490">
    <property type="protein sequence ID" value="GJT52380.1"/>
    <property type="molecule type" value="Genomic_DNA"/>
</dbReference>
<reference evidence="3" key="1">
    <citation type="journal article" date="2022" name="Int. J. Mol. Sci.">
        <title>Draft Genome of Tanacetum Coccineum: Genomic Comparison of Closely Related Tanacetum-Family Plants.</title>
        <authorList>
            <person name="Yamashiro T."/>
            <person name="Shiraishi A."/>
            <person name="Nakayama K."/>
            <person name="Satake H."/>
        </authorList>
    </citation>
    <scope>NUCLEOTIDE SEQUENCE</scope>
</reference>
<dbReference type="Gene3D" id="1.10.340.70">
    <property type="match status" value="1"/>
</dbReference>
<keyword evidence="3" id="KW-0548">Nucleotidyltransferase</keyword>
<dbReference type="Gene3D" id="3.10.10.10">
    <property type="entry name" value="HIV Type 1 Reverse Transcriptase, subunit A, domain 1"/>
    <property type="match status" value="1"/>
</dbReference>
<dbReference type="InterPro" id="IPR000477">
    <property type="entry name" value="RT_dom"/>
</dbReference>
<dbReference type="PANTHER" id="PTHR24559">
    <property type="entry name" value="TRANSPOSON TY3-I GAG-POL POLYPROTEIN"/>
    <property type="match status" value="1"/>
</dbReference>
<proteinExistence type="predicted"/>
<dbReference type="Pfam" id="PF17921">
    <property type="entry name" value="Integrase_H2C2"/>
    <property type="match status" value="1"/>
</dbReference>
<organism evidence="3 4">
    <name type="scientific">Tanacetum coccineum</name>
    <dbReference type="NCBI Taxonomy" id="301880"/>
    <lineage>
        <taxon>Eukaryota</taxon>
        <taxon>Viridiplantae</taxon>
        <taxon>Streptophyta</taxon>
        <taxon>Embryophyta</taxon>
        <taxon>Tracheophyta</taxon>
        <taxon>Spermatophyta</taxon>
        <taxon>Magnoliopsida</taxon>
        <taxon>eudicotyledons</taxon>
        <taxon>Gunneridae</taxon>
        <taxon>Pentapetalae</taxon>
        <taxon>asterids</taxon>
        <taxon>campanulids</taxon>
        <taxon>Asterales</taxon>
        <taxon>Asteraceae</taxon>
        <taxon>Asteroideae</taxon>
        <taxon>Anthemideae</taxon>
        <taxon>Anthemidinae</taxon>
        <taxon>Tanacetum</taxon>
    </lineage>
</organism>
<protein>
    <submittedName>
        <fullName evidence="3">Reverse transcriptase domain-containing protein</fullName>
    </submittedName>
</protein>
<comment type="caution">
    <text evidence="3">The sequence shown here is derived from an EMBL/GenBank/DDBJ whole genome shotgun (WGS) entry which is preliminary data.</text>
</comment>
<evidence type="ECO:0000313" key="3">
    <source>
        <dbReference type="EMBL" id="GJT52380.1"/>
    </source>
</evidence>
<dbReference type="GO" id="GO:0003964">
    <property type="term" value="F:RNA-directed DNA polymerase activity"/>
    <property type="evidence" value="ECO:0007669"/>
    <property type="project" value="UniProtKB-KW"/>
</dbReference>
<dbReference type="PANTHER" id="PTHR24559:SF444">
    <property type="entry name" value="REVERSE TRANSCRIPTASE DOMAIN-CONTAINING PROTEIN"/>
    <property type="match status" value="1"/>
</dbReference>
<accession>A0ABQ5ENC5</accession>
<name>A0ABQ5ENC5_9ASTR</name>
<evidence type="ECO:0000313" key="4">
    <source>
        <dbReference type="Proteomes" id="UP001151760"/>
    </source>
</evidence>
<dbReference type="Gene3D" id="3.30.70.270">
    <property type="match status" value="2"/>
</dbReference>
<dbReference type="Proteomes" id="UP001151760">
    <property type="component" value="Unassembled WGS sequence"/>
</dbReference>
<keyword evidence="4" id="KW-1185">Reference proteome</keyword>
<dbReference type="SUPFAM" id="SSF56672">
    <property type="entry name" value="DNA/RNA polymerases"/>
    <property type="match status" value="1"/>
</dbReference>
<keyword evidence="3" id="KW-0695">RNA-directed DNA polymerase</keyword>
<reference evidence="3" key="2">
    <citation type="submission" date="2022-01" db="EMBL/GenBank/DDBJ databases">
        <authorList>
            <person name="Yamashiro T."/>
            <person name="Shiraishi A."/>
            <person name="Satake H."/>
            <person name="Nakayama K."/>
        </authorList>
    </citation>
    <scope>NUCLEOTIDE SEQUENCE</scope>
</reference>
<dbReference type="InterPro" id="IPR041588">
    <property type="entry name" value="Integrase_H2C2"/>
</dbReference>
<evidence type="ECO:0000259" key="2">
    <source>
        <dbReference type="Pfam" id="PF17921"/>
    </source>
</evidence>
<feature type="domain" description="Integrase zinc-binding" evidence="2">
    <location>
        <begin position="388"/>
        <end position="433"/>
    </location>
</feature>
<dbReference type="CDD" id="cd01647">
    <property type="entry name" value="RT_LTR"/>
    <property type="match status" value="1"/>
</dbReference>
<dbReference type="InterPro" id="IPR053134">
    <property type="entry name" value="RNA-dir_DNA_polymerase"/>
</dbReference>
<keyword evidence="3" id="KW-0808">Transferase</keyword>
<dbReference type="Pfam" id="PF00078">
    <property type="entry name" value="RVT_1"/>
    <property type="match status" value="1"/>
</dbReference>